<feature type="non-terminal residue" evidence="1">
    <location>
        <position position="1"/>
    </location>
</feature>
<reference evidence="1" key="1">
    <citation type="submission" date="2018-06" db="EMBL/GenBank/DDBJ databases">
        <authorList>
            <person name="Zhirakovskaya E."/>
        </authorList>
    </citation>
    <scope>NUCLEOTIDE SEQUENCE</scope>
</reference>
<accession>A0A3B0X0Q8</accession>
<gene>
    <name evidence="1" type="ORF">MNBD_GAMMA03-2146</name>
</gene>
<dbReference type="EMBL" id="UOFC01000281">
    <property type="protein sequence ID" value="VAW49424.1"/>
    <property type="molecule type" value="Genomic_DNA"/>
</dbReference>
<dbReference type="InterPro" id="IPR025409">
    <property type="entry name" value="DUF4303"/>
</dbReference>
<dbReference type="Pfam" id="PF14136">
    <property type="entry name" value="DUF4303"/>
    <property type="match status" value="1"/>
</dbReference>
<evidence type="ECO:0008006" key="2">
    <source>
        <dbReference type="Google" id="ProtNLM"/>
    </source>
</evidence>
<proteinExistence type="predicted"/>
<dbReference type="AlphaFoldDB" id="A0A3B0X0Q8"/>
<sequence length="115" mass="13456">GDPDDSIYYKWSPAEWKHEFEGAEFFEDISKALQEEAKKMNTQGQFLEFKKNVYEACVESLESLIKNNFFSKDSNDCIIIFTLSDTEDSINEIKWVERLNNEQKAHEFSNWVNGG</sequence>
<protein>
    <recommendedName>
        <fullName evidence="2">DUF4303 domain-containing protein</fullName>
    </recommendedName>
</protein>
<name>A0A3B0X0Q8_9ZZZZ</name>
<organism evidence="1">
    <name type="scientific">hydrothermal vent metagenome</name>
    <dbReference type="NCBI Taxonomy" id="652676"/>
    <lineage>
        <taxon>unclassified sequences</taxon>
        <taxon>metagenomes</taxon>
        <taxon>ecological metagenomes</taxon>
    </lineage>
</organism>
<evidence type="ECO:0000313" key="1">
    <source>
        <dbReference type="EMBL" id="VAW49424.1"/>
    </source>
</evidence>